<evidence type="ECO:0000313" key="3">
    <source>
        <dbReference type="Proteomes" id="UP000694425"/>
    </source>
</evidence>
<dbReference type="GeneTree" id="ENSGT00940000154397"/>
<dbReference type="SMART" id="SM00349">
    <property type="entry name" value="KRAB"/>
    <property type="match status" value="1"/>
</dbReference>
<dbReference type="CDD" id="cd07765">
    <property type="entry name" value="KRAB_A-box"/>
    <property type="match status" value="1"/>
</dbReference>
<dbReference type="Ensembl" id="ENSNVIT00000035135.1">
    <property type="protein sequence ID" value="ENSNVIP00000030325.1"/>
    <property type="gene ID" value="ENSNVIG00000023362.1"/>
</dbReference>
<keyword evidence="3" id="KW-1185">Reference proteome</keyword>
<proteinExistence type="predicted"/>
<dbReference type="SUPFAM" id="SSF109640">
    <property type="entry name" value="KRAB domain (Kruppel-associated box)"/>
    <property type="match status" value="1"/>
</dbReference>
<feature type="domain" description="KRAB" evidence="1">
    <location>
        <begin position="8"/>
        <end position="82"/>
    </location>
</feature>
<dbReference type="AlphaFoldDB" id="A0A8C7C1C8"/>
<dbReference type="GO" id="GO:0006355">
    <property type="term" value="P:regulation of DNA-templated transcription"/>
    <property type="evidence" value="ECO:0007669"/>
    <property type="project" value="InterPro"/>
</dbReference>
<dbReference type="PROSITE" id="PS50805">
    <property type="entry name" value="KRAB"/>
    <property type="match status" value="1"/>
</dbReference>
<evidence type="ECO:0000313" key="2">
    <source>
        <dbReference type="Ensembl" id="ENSNVIP00000030325.1"/>
    </source>
</evidence>
<reference evidence="2" key="1">
    <citation type="submission" date="2025-08" db="UniProtKB">
        <authorList>
            <consortium name="Ensembl"/>
        </authorList>
    </citation>
    <scope>IDENTIFICATION</scope>
</reference>
<reference evidence="2" key="2">
    <citation type="submission" date="2025-09" db="UniProtKB">
        <authorList>
            <consortium name="Ensembl"/>
        </authorList>
    </citation>
    <scope>IDENTIFICATION</scope>
</reference>
<name>A0A8C7C1C8_NEOVI</name>
<accession>A0A8C7C1C8</accession>
<dbReference type="Pfam" id="PF01352">
    <property type="entry name" value="KRAB"/>
    <property type="match status" value="1"/>
</dbReference>
<dbReference type="InterPro" id="IPR050169">
    <property type="entry name" value="Krueppel_C2H2_ZnF"/>
</dbReference>
<dbReference type="PANTHER" id="PTHR23232">
    <property type="entry name" value="KRAB DOMAIN C2H2 ZINC FINGER"/>
    <property type="match status" value="1"/>
</dbReference>
<dbReference type="InterPro" id="IPR001909">
    <property type="entry name" value="KRAB"/>
</dbReference>
<dbReference type="InterPro" id="IPR036051">
    <property type="entry name" value="KRAB_dom_sf"/>
</dbReference>
<dbReference type="Gene3D" id="6.10.140.140">
    <property type="match status" value="1"/>
</dbReference>
<dbReference type="PANTHER" id="PTHR23232:SF158">
    <property type="entry name" value="KRAB DOMAIN-CONTAINING PROTEIN 5"/>
    <property type="match status" value="1"/>
</dbReference>
<protein>
    <recommendedName>
        <fullName evidence="1">KRAB domain-containing protein</fullName>
    </recommendedName>
</protein>
<dbReference type="Proteomes" id="UP000694425">
    <property type="component" value="Unplaced"/>
</dbReference>
<organism evidence="2 3">
    <name type="scientific">Neovison vison</name>
    <name type="common">American mink</name>
    <name type="synonym">Mustela vison</name>
    <dbReference type="NCBI Taxonomy" id="452646"/>
    <lineage>
        <taxon>Eukaryota</taxon>
        <taxon>Metazoa</taxon>
        <taxon>Chordata</taxon>
        <taxon>Craniata</taxon>
        <taxon>Vertebrata</taxon>
        <taxon>Euteleostomi</taxon>
        <taxon>Mammalia</taxon>
        <taxon>Eutheria</taxon>
        <taxon>Laurasiatheria</taxon>
        <taxon>Carnivora</taxon>
        <taxon>Caniformia</taxon>
        <taxon>Musteloidea</taxon>
        <taxon>Mustelidae</taxon>
        <taxon>Mustelinae</taxon>
        <taxon>Neogale</taxon>
    </lineage>
</organism>
<sequence length="105" mass="12748">MAFSQELLTFRDVAIQFSQEEWECLDPAQRALYRDVMENYSNLVSLDVSPTHVIKKLQLKENNNTGELFQTVMLERDEGHEIKDFYFREIQENMHDFKWQWRDEN</sequence>
<evidence type="ECO:0000259" key="1">
    <source>
        <dbReference type="PROSITE" id="PS50805"/>
    </source>
</evidence>